<dbReference type="EMBL" id="JQ231228">
    <property type="protein sequence ID" value="AFF27516.1"/>
    <property type="molecule type" value="Genomic_DNA"/>
</dbReference>
<comment type="similarity">
    <text evidence="1">Belongs to the initiator RepB protein family.</text>
</comment>
<dbReference type="InterPro" id="IPR036390">
    <property type="entry name" value="WH_DNA-bd_sf"/>
</dbReference>
<dbReference type="GO" id="GO:0003887">
    <property type="term" value="F:DNA-directed DNA polymerase activity"/>
    <property type="evidence" value="ECO:0007669"/>
    <property type="project" value="InterPro"/>
</dbReference>
<evidence type="ECO:0000313" key="3">
    <source>
        <dbReference type="EMBL" id="AFF27516.1"/>
    </source>
</evidence>
<evidence type="ECO:0000259" key="2">
    <source>
        <dbReference type="Pfam" id="PF01051"/>
    </source>
</evidence>
<dbReference type="NCBIfam" id="NF038290">
    <property type="entry name" value="repM_Acin"/>
    <property type="match status" value="1"/>
</dbReference>
<dbReference type="SUPFAM" id="SSF46785">
    <property type="entry name" value="Winged helix' DNA-binding domain"/>
    <property type="match status" value="2"/>
</dbReference>
<dbReference type="InterPro" id="IPR000525">
    <property type="entry name" value="Initiator_Rep_WH1"/>
</dbReference>
<gene>
    <name evidence="3" type="primary">repB</name>
</gene>
<evidence type="ECO:0000256" key="1">
    <source>
        <dbReference type="ARBA" id="ARBA00038283"/>
    </source>
</evidence>
<name>H9NAM5_9GAMM</name>
<dbReference type="InterPro" id="IPR036388">
    <property type="entry name" value="WH-like_DNA-bd_sf"/>
</dbReference>
<proteinExistence type="inferred from homology"/>
<accession>H9NAM5</accession>
<feature type="domain" description="Initiator Rep protein WH1" evidence="2">
    <location>
        <begin position="5"/>
        <end position="155"/>
    </location>
</feature>
<geneLocation type="plasmid" evidence="3">
    <name>pP12P1</name>
</geneLocation>
<protein>
    <submittedName>
        <fullName evidence="3">RepB</fullName>
    </submittedName>
</protein>
<organism evidence="3">
    <name type="scientific">Psychrobacter sp. DAB_AL12</name>
    <dbReference type="NCBI Taxonomy" id="1028411"/>
    <lineage>
        <taxon>Bacteria</taxon>
        <taxon>Pseudomonadati</taxon>
        <taxon>Pseudomonadota</taxon>
        <taxon>Gammaproteobacteria</taxon>
        <taxon>Moraxellales</taxon>
        <taxon>Moraxellaceae</taxon>
        <taxon>Psychrobacter</taxon>
    </lineage>
</organism>
<dbReference type="Pfam" id="PF01051">
    <property type="entry name" value="Rep3_N"/>
    <property type="match status" value="1"/>
</dbReference>
<reference evidence="3" key="1">
    <citation type="journal article" date="2013" name="Extremophiles">
        <title>Plasmid diversity in arctic strains of Psychrobacter spp.</title>
        <authorList>
            <person name="Dziewit L."/>
            <person name="Cegielski A."/>
            <person name="Romaniuk K."/>
            <person name="Uhrynowski W."/>
            <person name="Szych A."/>
            <person name="Niesiobedzki P."/>
            <person name="Zmuda-Baranowska M.J."/>
            <person name="Zdanowski M.K."/>
            <person name="Bartosik D."/>
        </authorList>
    </citation>
    <scope>NUCLEOTIDE SEQUENCE</scope>
    <source>
        <strain evidence="3">DAB_AL12</strain>
        <plasmid evidence="3">pP12P1</plasmid>
    </source>
</reference>
<sequence length="318" mass="36342">MSKLVTKHNKLISASYSLGVPEQRIIFLAIVAAREQEKLIDARGVLQIHASSYQEQFKVEKHSAYKALKSATKGLFDAHFEYDDIHEQTGKDANNFIRWVQKIRYINAAGMVELQFTDDVIPLITRLSEQYTEYDLKQVSELQSEYAIRLYELMMQWKSVGKTNEIAIDNLRKKLGVKPEQYKQMCNFKTRVLEHAVKQINEHTDITVKYEQHKTGKTITAVSFVFKKKQILEHINPAKNKNRDTATPDLFHNMTDSQISTFSAKLAALPELGSNAPIGKSTAEFASIIASDLADENKQARYMPHLTKLGYQPKKCKT</sequence>
<dbReference type="GO" id="GO:0006270">
    <property type="term" value="P:DNA replication initiation"/>
    <property type="evidence" value="ECO:0007669"/>
    <property type="project" value="InterPro"/>
</dbReference>
<keyword evidence="3" id="KW-0614">Plasmid</keyword>
<dbReference type="AlphaFoldDB" id="H9NAM5"/>
<dbReference type="Gene3D" id="1.10.10.10">
    <property type="entry name" value="Winged helix-like DNA-binding domain superfamily/Winged helix DNA-binding domain"/>
    <property type="match status" value="2"/>
</dbReference>
<dbReference type="Pfam" id="PF21205">
    <property type="entry name" value="Rep3_C"/>
    <property type="match status" value="1"/>
</dbReference>